<keyword evidence="2" id="KW-1185">Reference proteome</keyword>
<proteinExistence type="predicted"/>
<reference evidence="1 2" key="1">
    <citation type="submission" date="2020-03" db="EMBL/GenBank/DDBJ databases">
        <title>Complete genome sequences of two sulfur-disproportionating bacterial strains T55J and Mzg5.</title>
        <authorList>
            <person name="Umezawa K."/>
            <person name="Kojima H."/>
            <person name="Kato Y."/>
            <person name="Fukui M."/>
        </authorList>
    </citation>
    <scope>NUCLEOTIDE SEQUENCE [LARGE SCALE GENOMIC DNA]</scope>
    <source>
        <strain evidence="1 2">T55J</strain>
    </source>
</reference>
<dbReference type="KEGG" id="dtp:JZK55_14170"/>
<dbReference type="AlphaFoldDB" id="A0A7G1H118"/>
<evidence type="ECO:0000313" key="1">
    <source>
        <dbReference type="EMBL" id="BCB96495.1"/>
    </source>
</evidence>
<sequence>MASRSILLGSGMSKKDDNIDIANNKPTIKSGNSNFSDVLFTFFM</sequence>
<dbReference type="Proteomes" id="UP000516360">
    <property type="component" value="Chromosome"/>
</dbReference>
<evidence type="ECO:0000313" key="2">
    <source>
        <dbReference type="Proteomes" id="UP000516360"/>
    </source>
</evidence>
<gene>
    <name evidence="1" type="ORF">JZK55_14170</name>
</gene>
<protein>
    <submittedName>
        <fullName evidence="1">Uncharacterized protein</fullName>
    </submittedName>
</protein>
<accession>A0A7G1H118</accession>
<name>A0A7G1H118_9BACT</name>
<organism evidence="1 2">
    <name type="scientific">Dissulfurispira thermophila</name>
    <dbReference type="NCBI Taxonomy" id="2715679"/>
    <lineage>
        <taxon>Bacteria</taxon>
        <taxon>Pseudomonadati</taxon>
        <taxon>Nitrospirota</taxon>
        <taxon>Thermodesulfovibrionia</taxon>
        <taxon>Thermodesulfovibrionales</taxon>
        <taxon>Dissulfurispiraceae</taxon>
        <taxon>Dissulfurispira</taxon>
    </lineage>
</organism>
<dbReference type="EMBL" id="AP022873">
    <property type="protein sequence ID" value="BCB96495.1"/>
    <property type="molecule type" value="Genomic_DNA"/>
</dbReference>